<keyword evidence="2" id="KW-1185">Reference proteome</keyword>
<sequence length="123" mass="14123">MFPNLESLGIATVSSAVIFQRFIAGSYIGKYCFRIQYRYSTKNDKERISKQSLVSTIAEWLQGNIITRPDGTTYALEKYPKISENKEIMSIEVTDRTVLIDKNKSGYEDSITDLILKYHVRKA</sequence>
<accession>A0ABR2GNG2</accession>
<dbReference type="EMBL" id="JAPFFF010000103">
    <property type="protein sequence ID" value="KAK8835459.1"/>
    <property type="molecule type" value="Genomic_DNA"/>
</dbReference>
<name>A0ABR2GNG2_9EUKA</name>
<reference evidence="1 2" key="1">
    <citation type="submission" date="2024-04" db="EMBL/GenBank/DDBJ databases">
        <title>Tritrichomonas musculus Genome.</title>
        <authorList>
            <person name="Alves-Ferreira E."/>
            <person name="Grigg M."/>
            <person name="Lorenzi H."/>
            <person name="Galac M."/>
        </authorList>
    </citation>
    <scope>NUCLEOTIDE SEQUENCE [LARGE SCALE GENOMIC DNA]</scope>
    <source>
        <strain evidence="1 2">EAF2021</strain>
    </source>
</reference>
<proteinExistence type="predicted"/>
<comment type="caution">
    <text evidence="1">The sequence shown here is derived from an EMBL/GenBank/DDBJ whole genome shotgun (WGS) entry which is preliminary data.</text>
</comment>
<organism evidence="1 2">
    <name type="scientific">Tritrichomonas musculus</name>
    <dbReference type="NCBI Taxonomy" id="1915356"/>
    <lineage>
        <taxon>Eukaryota</taxon>
        <taxon>Metamonada</taxon>
        <taxon>Parabasalia</taxon>
        <taxon>Tritrichomonadida</taxon>
        <taxon>Tritrichomonadidae</taxon>
        <taxon>Tritrichomonas</taxon>
    </lineage>
</organism>
<evidence type="ECO:0000313" key="2">
    <source>
        <dbReference type="Proteomes" id="UP001470230"/>
    </source>
</evidence>
<evidence type="ECO:0000313" key="1">
    <source>
        <dbReference type="EMBL" id="KAK8835459.1"/>
    </source>
</evidence>
<protein>
    <submittedName>
        <fullName evidence="1">Uncharacterized protein</fullName>
    </submittedName>
</protein>
<gene>
    <name evidence="1" type="ORF">M9Y10_004563</name>
</gene>
<dbReference type="Proteomes" id="UP001470230">
    <property type="component" value="Unassembled WGS sequence"/>
</dbReference>